<feature type="transmembrane region" description="Helical" evidence="9">
    <location>
        <begin position="308"/>
        <end position="328"/>
    </location>
</feature>
<evidence type="ECO:0000313" key="10">
    <source>
        <dbReference type="EMBL" id="MBP2292544.1"/>
    </source>
</evidence>
<feature type="transmembrane region" description="Helical" evidence="9">
    <location>
        <begin position="365"/>
        <end position="390"/>
    </location>
</feature>
<keyword evidence="11" id="KW-1185">Reference proteome</keyword>
<evidence type="ECO:0000256" key="3">
    <source>
        <dbReference type="ARBA" id="ARBA00022475"/>
    </source>
</evidence>
<evidence type="ECO:0000256" key="1">
    <source>
        <dbReference type="ARBA" id="ARBA00004429"/>
    </source>
</evidence>
<evidence type="ECO:0000256" key="4">
    <source>
        <dbReference type="ARBA" id="ARBA00022519"/>
    </source>
</evidence>
<keyword evidence="3" id="KW-1003">Cell membrane</keyword>
<proteinExistence type="inferred from homology"/>
<evidence type="ECO:0000256" key="5">
    <source>
        <dbReference type="ARBA" id="ARBA00022692"/>
    </source>
</evidence>
<evidence type="ECO:0000313" key="11">
    <source>
        <dbReference type="Proteomes" id="UP000781958"/>
    </source>
</evidence>
<evidence type="ECO:0000256" key="8">
    <source>
        <dbReference type="ARBA" id="ARBA00035655"/>
    </source>
</evidence>
<name>A0ABS4SJ07_9PROT</name>
<reference evidence="10 11" key="1">
    <citation type="submission" date="2021-03" db="EMBL/GenBank/DDBJ databases">
        <title>Genomic Encyclopedia of Type Strains, Phase III (KMG-III): the genomes of soil and plant-associated and newly described type strains.</title>
        <authorList>
            <person name="Whitman W."/>
        </authorList>
    </citation>
    <scope>NUCLEOTIDE SEQUENCE [LARGE SCALE GENOMIC DNA]</scope>
    <source>
        <strain evidence="10 11">IMMIB AFH-6</strain>
    </source>
</reference>
<feature type="transmembrane region" description="Helical" evidence="9">
    <location>
        <begin position="242"/>
        <end position="260"/>
    </location>
</feature>
<feature type="transmembrane region" description="Helical" evidence="9">
    <location>
        <begin position="192"/>
        <end position="213"/>
    </location>
</feature>
<evidence type="ECO:0000256" key="7">
    <source>
        <dbReference type="ARBA" id="ARBA00023136"/>
    </source>
</evidence>
<dbReference type="PANTHER" id="PTHR30574:SF1">
    <property type="entry name" value="SULPHUR TRANSPORT DOMAIN-CONTAINING PROTEIN"/>
    <property type="match status" value="1"/>
</dbReference>
<dbReference type="RefSeq" id="WP_209766413.1">
    <property type="nucleotide sequence ID" value="NZ_JAGINP010000007.1"/>
</dbReference>
<dbReference type="EMBL" id="JAGINP010000007">
    <property type="protein sequence ID" value="MBP2292544.1"/>
    <property type="molecule type" value="Genomic_DNA"/>
</dbReference>
<feature type="transmembrane region" description="Helical" evidence="9">
    <location>
        <begin position="154"/>
        <end position="172"/>
    </location>
</feature>
<evidence type="ECO:0000256" key="9">
    <source>
        <dbReference type="SAM" id="Phobius"/>
    </source>
</evidence>
<feature type="transmembrane region" description="Helical" evidence="9">
    <location>
        <begin position="21"/>
        <end position="38"/>
    </location>
</feature>
<accession>A0ABS4SJ07</accession>
<protein>
    <submittedName>
        <fullName evidence="10">Membrane protein YedE/YeeE</fullName>
    </submittedName>
</protein>
<keyword evidence="6 9" id="KW-1133">Transmembrane helix</keyword>
<dbReference type="PANTHER" id="PTHR30574">
    <property type="entry name" value="INNER MEMBRANE PROTEIN YEDE"/>
    <property type="match status" value="1"/>
</dbReference>
<evidence type="ECO:0000256" key="2">
    <source>
        <dbReference type="ARBA" id="ARBA00022448"/>
    </source>
</evidence>
<keyword evidence="7 9" id="KW-0472">Membrane</keyword>
<evidence type="ECO:0000256" key="6">
    <source>
        <dbReference type="ARBA" id="ARBA00022989"/>
    </source>
</evidence>
<comment type="subcellular location">
    <subcellularLocation>
        <location evidence="1">Cell inner membrane</location>
        <topology evidence="1">Multi-pass membrane protein</topology>
    </subcellularLocation>
</comment>
<keyword evidence="2" id="KW-0813">Transport</keyword>
<comment type="caution">
    <text evidence="10">The sequence shown here is derived from an EMBL/GenBank/DDBJ whole genome shotgun (WGS) entry which is preliminary data.</text>
</comment>
<keyword evidence="5 9" id="KW-0812">Transmembrane</keyword>
<organism evidence="10 11">
    <name type="scientific">Azospirillum rugosum</name>
    <dbReference type="NCBI Taxonomy" id="416170"/>
    <lineage>
        <taxon>Bacteria</taxon>
        <taxon>Pseudomonadati</taxon>
        <taxon>Pseudomonadota</taxon>
        <taxon>Alphaproteobacteria</taxon>
        <taxon>Rhodospirillales</taxon>
        <taxon>Azospirillaceae</taxon>
        <taxon>Azospirillum</taxon>
    </lineage>
</organism>
<feature type="transmembrane region" description="Helical" evidence="9">
    <location>
        <begin position="340"/>
        <end position="359"/>
    </location>
</feature>
<dbReference type="Pfam" id="PF04143">
    <property type="entry name" value="Sulf_transp"/>
    <property type="match status" value="1"/>
</dbReference>
<keyword evidence="4" id="KW-0997">Cell inner membrane</keyword>
<dbReference type="InterPro" id="IPR007272">
    <property type="entry name" value="Sulf_transp_TsuA/YedE"/>
</dbReference>
<feature type="transmembrane region" description="Helical" evidence="9">
    <location>
        <begin position="50"/>
        <end position="75"/>
    </location>
</feature>
<comment type="similarity">
    <text evidence="8">Belongs to the TsuA/YedE (TC 9.B.102) family.</text>
</comment>
<feature type="transmembrane region" description="Helical" evidence="9">
    <location>
        <begin position="87"/>
        <end position="108"/>
    </location>
</feature>
<dbReference type="Proteomes" id="UP000781958">
    <property type="component" value="Unassembled WGS sequence"/>
</dbReference>
<sequence>MADVTLGRAAGPAAFVPGIDWRVAGAALLALAGGGLWIGDSVSGTQAALYLIGGAMGLVLYHALFGFTSAFRVFIADRRGAGLRAQMVMLAVACALFFPVLAAGTLFGTPVKGLVSPVGVSVVAGAFLFGIGMQLGGGCASGTLYTVGGGSTRMLVTLFFFVVGSVLGAYHLPWWQTQPTFAPVSLVSAWGWPLALAVNLAVFAAVYAVTVALEKRAHGRLVEGAPARTEGVQRLMRGPWPLVWGAVALALLNFATLALAGRPWGITSAFALWGSKGLGALGVDVASWPFWQPPAQAKSLQDSVLADVTSVMDFGIIVGALFAAGLAGKFAPVWKLPLRSLVAAVVGGVLLGYGSRLAYGCNIGAYFSGIASGSLHGWVWIVAALAGNVLGTRLRPLFGLEVERVPRQTSC</sequence>
<gene>
    <name evidence="10" type="ORF">J2851_002322</name>
</gene>